<dbReference type="RefSeq" id="WP_252220695.1">
    <property type="nucleotide sequence ID" value="NZ_CP098732.1"/>
</dbReference>
<dbReference type="Proteomes" id="UP001056716">
    <property type="component" value="Chromosome"/>
</dbReference>
<evidence type="ECO:0000313" key="3">
    <source>
        <dbReference type="EMBL" id="USE83207.1"/>
    </source>
</evidence>
<evidence type="ECO:0000259" key="2">
    <source>
        <dbReference type="Pfam" id="PF01757"/>
    </source>
</evidence>
<feature type="transmembrane region" description="Helical" evidence="1">
    <location>
        <begin position="96"/>
        <end position="114"/>
    </location>
</feature>
<evidence type="ECO:0000313" key="4">
    <source>
        <dbReference type="Proteomes" id="UP001056716"/>
    </source>
</evidence>
<gene>
    <name evidence="3" type="ORF">M5E07_15820</name>
</gene>
<feature type="transmembrane region" description="Helical" evidence="1">
    <location>
        <begin position="134"/>
        <end position="151"/>
    </location>
</feature>
<dbReference type="InterPro" id="IPR002656">
    <property type="entry name" value="Acyl_transf_3_dom"/>
</dbReference>
<dbReference type="PANTHER" id="PTHR23028">
    <property type="entry name" value="ACETYLTRANSFERASE"/>
    <property type="match status" value="1"/>
</dbReference>
<name>A0AAE9LR51_9GAMM</name>
<feature type="transmembrane region" description="Helical" evidence="1">
    <location>
        <begin position="186"/>
        <end position="219"/>
    </location>
</feature>
<feature type="transmembrane region" description="Helical" evidence="1">
    <location>
        <begin position="12"/>
        <end position="31"/>
    </location>
</feature>
<keyword evidence="1" id="KW-1133">Transmembrane helix</keyword>
<dbReference type="GO" id="GO:0016747">
    <property type="term" value="F:acyltransferase activity, transferring groups other than amino-acyl groups"/>
    <property type="evidence" value="ECO:0007669"/>
    <property type="project" value="InterPro"/>
</dbReference>
<feature type="transmembrane region" description="Helical" evidence="1">
    <location>
        <begin position="326"/>
        <end position="349"/>
    </location>
</feature>
<keyword evidence="3" id="KW-0012">Acyltransferase</keyword>
<dbReference type="KEGG" id="atz:M5E07_15820"/>
<keyword evidence="1" id="KW-0472">Membrane</keyword>
<dbReference type="AlphaFoldDB" id="A0AAE9LR51"/>
<sequence length="376" mass="42807">MNKIHSAESLRGIACLAVVFSHLLGVFYPQLHNFYESQLPKFNFAEAIYNSPFAFFYSGTGAVFVFFVLSGYVLTLSSLKAVDQKKKLRESLIKRYPRLAIPALFSCLIFWGILHIDIDLSRTSEWFQSIKISPFFLDALYSGGVGAFIYGDNRYNPVLWTMQIELLGSFIIYFTCYLHNNRIFKYMFLLLSVFLSAQISGIAFLGIISFILGYFLYLFKRSIPEFLSLSLFVFGLYLCGVHNNSESYSVFFKFLDNRTYNLLNFLGGFFIVVAALKSKAINKILDKKPLIYLGKLSFSIYLIHISIIYIIGVPVFNYAIVNGYNFVISSIISCVTVLGLTLLMSEIYCRVFDDFAIKLANKIAKFNIGKGIRATE</sequence>
<protein>
    <submittedName>
        <fullName evidence="3">Acyltransferase</fullName>
    </submittedName>
</protein>
<organism evidence="3 4">
    <name type="scientific">Acinetobacter tibetensis</name>
    <dbReference type="NCBI Taxonomy" id="2943497"/>
    <lineage>
        <taxon>Bacteria</taxon>
        <taxon>Pseudomonadati</taxon>
        <taxon>Pseudomonadota</taxon>
        <taxon>Gammaproteobacteria</taxon>
        <taxon>Moraxellales</taxon>
        <taxon>Moraxellaceae</taxon>
        <taxon>Acinetobacter</taxon>
    </lineage>
</organism>
<keyword evidence="1" id="KW-0812">Transmembrane</keyword>
<evidence type="ECO:0000256" key="1">
    <source>
        <dbReference type="SAM" id="Phobius"/>
    </source>
</evidence>
<accession>A0AAE9LR51</accession>
<dbReference type="EMBL" id="CP098732">
    <property type="protein sequence ID" value="USE83207.1"/>
    <property type="molecule type" value="Genomic_DNA"/>
</dbReference>
<feature type="transmembrane region" description="Helical" evidence="1">
    <location>
        <begin position="51"/>
        <end position="75"/>
    </location>
</feature>
<feature type="transmembrane region" description="Helical" evidence="1">
    <location>
        <begin position="158"/>
        <end position="180"/>
    </location>
</feature>
<proteinExistence type="predicted"/>
<feature type="transmembrane region" description="Helical" evidence="1">
    <location>
        <begin position="226"/>
        <end position="244"/>
    </location>
</feature>
<dbReference type="InterPro" id="IPR050879">
    <property type="entry name" value="Acyltransferase_3"/>
</dbReference>
<keyword evidence="3" id="KW-0808">Transferase</keyword>
<dbReference type="Pfam" id="PF01757">
    <property type="entry name" value="Acyl_transf_3"/>
    <property type="match status" value="1"/>
</dbReference>
<keyword evidence="4" id="KW-1185">Reference proteome</keyword>
<feature type="domain" description="Acyltransferase 3" evidence="2">
    <location>
        <begin position="6"/>
        <end position="344"/>
    </location>
</feature>
<feature type="transmembrane region" description="Helical" evidence="1">
    <location>
        <begin position="298"/>
        <end position="320"/>
    </location>
</feature>
<dbReference type="PANTHER" id="PTHR23028:SF134">
    <property type="entry name" value="PUTATIVE (AFU_ORTHOLOGUE AFUA_4G08520)-RELATED"/>
    <property type="match status" value="1"/>
</dbReference>
<reference evidence="3" key="1">
    <citation type="submission" date="2022-06" db="EMBL/GenBank/DDBJ databases">
        <title>Isolation, identification and characterization of iprodione-degrading strains in Lhasa, Tibet.</title>
        <authorList>
            <person name="Pan H."/>
        </authorList>
    </citation>
    <scope>NUCLEOTIDE SEQUENCE</scope>
    <source>
        <strain evidence="3">Y-23</strain>
    </source>
</reference>
<feature type="transmembrane region" description="Helical" evidence="1">
    <location>
        <begin position="259"/>
        <end position="277"/>
    </location>
</feature>